<name>A0ABW4GLY9_9ACTN</name>
<dbReference type="Proteomes" id="UP001597097">
    <property type="component" value="Unassembled WGS sequence"/>
</dbReference>
<sequence length="156" mass="17144">MSREHHYAVTVTWTGNRGEGTSGYRSFGREHEVSAEGKPALPGSADPAFRGDPARWNPEELLVASLSQCHMLWYLHLCSLNGIIVTSYVDEPTGTMVVDSSGGGRFSEVTLHPTVMITTRTLHDKAMELHAEANKLCFIANSTNFPIHHEPVILDA</sequence>
<evidence type="ECO:0000256" key="1">
    <source>
        <dbReference type="SAM" id="MobiDB-lite"/>
    </source>
</evidence>
<dbReference type="InterPro" id="IPR052707">
    <property type="entry name" value="OsmC_Ohr_Peroxiredoxin"/>
</dbReference>
<dbReference type="EMBL" id="JBHUCM010000038">
    <property type="protein sequence ID" value="MFD1543409.1"/>
    <property type="molecule type" value="Genomic_DNA"/>
</dbReference>
<protein>
    <submittedName>
        <fullName evidence="2">OsmC family protein</fullName>
    </submittedName>
</protein>
<evidence type="ECO:0000313" key="2">
    <source>
        <dbReference type="EMBL" id="MFD1543409.1"/>
    </source>
</evidence>
<comment type="caution">
    <text evidence="2">The sequence shown here is derived from an EMBL/GenBank/DDBJ whole genome shotgun (WGS) entry which is preliminary data.</text>
</comment>
<dbReference type="InterPro" id="IPR003718">
    <property type="entry name" value="OsmC/Ohr_fam"/>
</dbReference>
<keyword evidence="3" id="KW-1185">Reference proteome</keyword>
<evidence type="ECO:0000313" key="3">
    <source>
        <dbReference type="Proteomes" id="UP001597097"/>
    </source>
</evidence>
<feature type="region of interest" description="Disordered" evidence="1">
    <location>
        <begin position="20"/>
        <end position="44"/>
    </location>
</feature>
<dbReference type="Pfam" id="PF02566">
    <property type="entry name" value="OsmC"/>
    <property type="match status" value="1"/>
</dbReference>
<dbReference type="PANTHER" id="PTHR42830:SF2">
    <property type="entry name" value="OSMC_OHR FAMILY PROTEIN"/>
    <property type="match status" value="1"/>
</dbReference>
<proteinExistence type="predicted"/>
<accession>A0ABW4GLY9</accession>
<gene>
    <name evidence="2" type="ORF">ACFSJ0_40645</name>
</gene>
<organism evidence="2 3">
    <name type="scientific">Nonomuraea guangzhouensis</name>
    <dbReference type="NCBI Taxonomy" id="1291555"/>
    <lineage>
        <taxon>Bacteria</taxon>
        <taxon>Bacillati</taxon>
        <taxon>Actinomycetota</taxon>
        <taxon>Actinomycetes</taxon>
        <taxon>Streptosporangiales</taxon>
        <taxon>Streptosporangiaceae</taxon>
        <taxon>Nonomuraea</taxon>
    </lineage>
</organism>
<dbReference type="PANTHER" id="PTHR42830">
    <property type="entry name" value="OSMOTICALLY INDUCIBLE FAMILY PROTEIN"/>
    <property type="match status" value="1"/>
</dbReference>
<reference evidence="3" key="1">
    <citation type="journal article" date="2019" name="Int. J. Syst. Evol. Microbiol.">
        <title>The Global Catalogue of Microorganisms (GCM) 10K type strain sequencing project: providing services to taxonomists for standard genome sequencing and annotation.</title>
        <authorList>
            <consortium name="The Broad Institute Genomics Platform"/>
            <consortium name="The Broad Institute Genome Sequencing Center for Infectious Disease"/>
            <person name="Wu L."/>
            <person name="Ma J."/>
        </authorList>
    </citation>
    <scope>NUCLEOTIDE SEQUENCE [LARGE SCALE GENOMIC DNA]</scope>
    <source>
        <strain evidence="3">CGMCC 1.15399</strain>
    </source>
</reference>
<dbReference type="RefSeq" id="WP_219529809.1">
    <property type="nucleotide sequence ID" value="NZ_JAHKRM010000007.1"/>
</dbReference>